<dbReference type="Proteomes" id="UP000078237">
    <property type="component" value="Unassembled WGS sequence"/>
</dbReference>
<dbReference type="InterPro" id="IPR046347">
    <property type="entry name" value="bZIP_sf"/>
</dbReference>
<evidence type="ECO:0000259" key="7">
    <source>
        <dbReference type="PROSITE" id="PS50217"/>
    </source>
</evidence>
<feature type="coiled-coil region" evidence="5">
    <location>
        <begin position="368"/>
        <end position="409"/>
    </location>
</feature>
<sequence>MARTGRWQASVQVDASARGDSFDYCELIRTSDKMGNRATDRNSSTLERQETGVGIDGFASMLDARRPRPQDATAPLPHWGTNGNHESLLSFGQTTASMDWPDQTSPTGSDHLRQMVPTHSDLAGEQYFQSSTEWLQLPSAEYASAVIDGFETGLSDPSSIPWPLAALAPSINGPSIMSGSMLHSESISSDPVGPLEIDPKLRALSMTPRPADNATRLQQCQDTPTGGCDLEYRRRKREGLPHTGAADGSILPRRKRGRPPNQTGDVNLLMQPRSPIPRRESTAGTTTSSDATAVADADSLLLYNVDNAALSPHETLPKSTTTTKPLPPPTTITHAGRGSASSTNNKGNNKSDRSRDRDRNRAAASRYRAKTQAAFAQLEAEEREVSERRQALLASVSRLRDEVFQLKNELLRHADCGCPLIQGYLSHAARQASAELGALGFVEGERGNGPGG</sequence>
<dbReference type="SMART" id="SM00338">
    <property type="entry name" value="BRLZ"/>
    <property type="match status" value="1"/>
</dbReference>
<evidence type="ECO:0000256" key="4">
    <source>
        <dbReference type="ARBA" id="ARBA00023242"/>
    </source>
</evidence>
<keyword evidence="3" id="KW-0804">Transcription</keyword>
<evidence type="ECO:0000313" key="9">
    <source>
        <dbReference type="Proteomes" id="UP000078237"/>
    </source>
</evidence>
<keyword evidence="4" id="KW-0539">Nucleus</keyword>
<accession>A0A175W7B8</accession>
<feature type="compositionally biased region" description="Low complexity" evidence="6">
    <location>
        <begin position="282"/>
        <end position="291"/>
    </location>
</feature>
<dbReference type="OrthoDB" id="295274at2759"/>
<dbReference type="PROSITE" id="PS50217">
    <property type="entry name" value="BZIP"/>
    <property type="match status" value="1"/>
</dbReference>
<keyword evidence="5" id="KW-0175">Coiled coil</keyword>
<dbReference type="STRING" id="100816.A0A175W7B8"/>
<comment type="caution">
    <text evidence="8">The sequence shown here is derived from an EMBL/GenBank/DDBJ whole genome shotgun (WGS) entry which is preliminary data.</text>
</comment>
<dbReference type="VEuPathDB" id="FungiDB:MMYC01_203494"/>
<evidence type="ECO:0000256" key="1">
    <source>
        <dbReference type="ARBA" id="ARBA00004123"/>
    </source>
</evidence>
<dbReference type="GO" id="GO:0005634">
    <property type="term" value="C:nucleus"/>
    <property type="evidence" value="ECO:0007669"/>
    <property type="project" value="UniProtKB-SubCell"/>
</dbReference>
<name>A0A175W7B8_9PEZI</name>
<dbReference type="AlphaFoldDB" id="A0A175W7B8"/>
<gene>
    <name evidence="8" type="ORF">MMYC01_203494</name>
</gene>
<evidence type="ECO:0000256" key="5">
    <source>
        <dbReference type="SAM" id="Coils"/>
    </source>
</evidence>
<feature type="compositionally biased region" description="Basic and acidic residues" evidence="6">
    <location>
        <begin position="349"/>
        <end position="361"/>
    </location>
</feature>
<dbReference type="InterPro" id="IPR004827">
    <property type="entry name" value="bZIP"/>
</dbReference>
<reference evidence="8 9" key="1">
    <citation type="journal article" date="2016" name="Genome Announc.">
        <title>Genome Sequence of Madurella mycetomatis mm55, Isolated from a Human Mycetoma Case in Sudan.</title>
        <authorList>
            <person name="Smit S."/>
            <person name="Derks M.F."/>
            <person name="Bervoets S."/>
            <person name="Fahal A."/>
            <person name="van Leeuwen W."/>
            <person name="van Belkum A."/>
            <person name="van de Sande W.W."/>
        </authorList>
    </citation>
    <scope>NUCLEOTIDE SEQUENCE [LARGE SCALE GENOMIC DNA]</scope>
    <source>
        <strain evidence="9">mm55</strain>
    </source>
</reference>
<keyword evidence="2" id="KW-0805">Transcription regulation</keyword>
<feature type="domain" description="BZIP" evidence="7">
    <location>
        <begin position="350"/>
        <end position="413"/>
    </location>
</feature>
<dbReference type="SUPFAM" id="SSF57959">
    <property type="entry name" value="Leucine zipper domain"/>
    <property type="match status" value="1"/>
</dbReference>
<evidence type="ECO:0000313" key="8">
    <source>
        <dbReference type="EMBL" id="KXX79439.1"/>
    </source>
</evidence>
<dbReference type="CDD" id="cd14687">
    <property type="entry name" value="bZIP_ATF2"/>
    <property type="match status" value="1"/>
</dbReference>
<keyword evidence="9" id="KW-1185">Reference proteome</keyword>
<dbReference type="Gene3D" id="1.20.5.170">
    <property type="match status" value="1"/>
</dbReference>
<feature type="region of interest" description="Disordered" evidence="6">
    <location>
        <begin position="209"/>
        <end position="291"/>
    </location>
</feature>
<feature type="region of interest" description="Disordered" evidence="6">
    <location>
        <begin position="312"/>
        <end position="366"/>
    </location>
</feature>
<feature type="compositionally biased region" description="Polar residues" evidence="6">
    <location>
        <begin position="215"/>
        <end position="224"/>
    </location>
</feature>
<evidence type="ECO:0000256" key="6">
    <source>
        <dbReference type="SAM" id="MobiDB-lite"/>
    </source>
</evidence>
<protein>
    <submittedName>
        <fullName evidence="8">Transcription factor atf21</fullName>
    </submittedName>
</protein>
<comment type="subcellular location">
    <subcellularLocation>
        <location evidence="1">Nucleus</location>
    </subcellularLocation>
</comment>
<proteinExistence type="predicted"/>
<dbReference type="PANTHER" id="PTHR19304">
    <property type="entry name" value="CYCLIC-AMP RESPONSE ELEMENT BINDING PROTEIN"/>
    <property type="match status" value="1"/>
</dbReference>
<dbReference type="GO" id="GO:0003700">
    <property type="term" value="F:DNA-binding transcription factor activity"/>
    <property type="evidence" value="ECO:0007669"/>
    <property type="project" value="InterPro"/>
</dbReference>
<evidence type="ECO:0000256" key="3">
    <source>
        <dbReference type="ARBA" id="ARBA00023163"/>
    </source>
</evidence>
<dbReference type="EMBL" id="LCTW02000087">
    <property type="protein sequence ID" value="KXX79439.1"/>
    <property type="molecule type" value="Genomic_DNA"/>
</dbReference>
<organism evidence="8 9">
    <name type="scientific">Madurella mycetomatis</name>
    <dbReference type="NCBI Taxonomy" id="100816"/>
    <lineage>
        <taxon>Eukaryota</taxon>
        <taxon>Fungi</taxon>
        <taxon>Dikarya</taxon>
        <taxon>Ascomycota</taxon>
        <taxon>Pezizomycotina</taxon>
        <taxon>Sordariomycetes</taxon>
        <taxon>Sordariomycetidae</taxon>
        <taxon>Sordariales</taxon>
        <taxon>Sordariales incertae sedis</taxon>
        <taxon>Madurella</taxon>
    </lineage>
</organism>
<evidence type="ECO:0000256" key="2">
    <source>
        <dbReference type="ARBA" id="ARBA00023015"/>
    </source>
</evidence>
<dbReference type="PROSITE" id="PS00036">
    <property type="entry name" value="BZIP_BASIC"/>
    <property type="match status" value="1"/>
</dbReference>
<dbReference type="InterPro" id="IPR051027">
    <property type="entry name" value="bZIP_transcription_factors"/>
</dbReference>